<dbReference type="Pfam" id="PF13676">
    <property type="entry name" value="TIR_2"/>
    <property type="match status" value="1"/>
</dbReference>
<name>A0A7C9RVT5_9PSEU</name>
<accession>A0A7C9RVT5</accession>
<feature type="domain" description="TIR" evidence="1">
    <location>
        <begin position="4"/>
        <end position="147"/>
    </location>
</feature>
<dbReference type="Gene3D" id="3.40.50.10140">
    <property type="entry name" value="Toll/interleukin-1 receptor homology (TIR) domain"/>
    <property type="match status" value="1"/>
</dbReference>
<dbReference type="InterPro" id="IPR000157">
    <property type="entry name" value="TIR_dom"/>
</dbReference>
<dbReference type="InterPro" id="IPR035897">
    <property type="entry name" value="Toll_tir_struct_dom_sf"/>
</dbReference>
<comment type="caution">
    <text evidence="2">The sequence shown here is derived from an EMBL/GenBank/DDBJ whole genome shotgun (WGS) entry which is preliminary data.</text>
</comment>
<keyword evidence="3" id="KW-1185">Reference proteome</keyword>
<evidence type="ECO:0000313" key="2">
    <source>
        <dbReference type="EMBL" id="NGY64067.1"/>
    </source>
</evidence>
<organism evidence="2 3">
    <name type="scientific">Lentzea alba</name>
    <dbReference type="NCBI Taxonomy" id="2714351"/>
    <lineage>
        <taxon>Bacteria</taxon>
        <taxon>Bacillati</taxon>
        <taxon>Actinomycetota</taxon>
        <taxon>Actinomycetes</taxon>
        <taxon>Pseudonocardiales</taxon>
        <taxon>Pseudonocardiaceae</taxon>
        <taxon>Lentzea</taxon>
    </lineage>
</organism>
<protein>
    <submittedName>
        <fullName evidence="2">TIR domain-containing protein</fullName>
    </submittedName>
</protein>
<gene>
    <name evidence="2" type="ORF">G7043_34615</name>
</gene>
<evidence type="ECO:0000259" key="1">
    <source>
        <dbReference type="PROSITE" id="PS50104"/>
    </source>
</evidence>
<sequence>MTDYLWDVFVSHSTSSAPDGTASRLLDELIARFPIESCRIQADRNFLHEGTRWEEGIRRAINDSHLGVVLIDENALRSKWVRREVQQMLDQPDDKHYRIIPILVGIDTARVKRARHRVFTQLVNTLQAQMVTADGVDEAVRRLVELLRLDVLGGIDEGEMSLVKRMTEYLPEDQVKLAKMYRKLKDQPKPPPLLPKEELSFRILRSKLDRPVTDLIVDSKHHFLTKVSDDGREMFAKMLSSSWIDLEVANRAVEEHPDAPHSRRHVCVLSTSIGVETGVQLVRRATHWDEVQVEVKTGGDVPVGEFGEERKLSLLDQYEWFDYQDNYLVLKEGISPGSRLNLVLAARDAWPNVMVVLVIGPDTDLTPEDFAKHLGENYCHTVVAQQDERSAQLAMERIRTHLGVGRQAS</sequence>
<proteinExistence type="predicted"/>
<dbReference type="PROSITE" id="PS50104">
    <property type="entry name" value="TIR"/>
    <property type="match status" value="1"/>
</dbReference>
<dbReference type="AlphaFoldDB" id="A0A7C9RVT5"/>
<dbReference type="EMBL" id="JAAMPJ010000011">
    <property type="protein sequence ID" value="NGY64067.1"/>
    <property type="molecule type" value="Genomic_DNA"/>
</dbReference>
<dbReference type="GO" id="GO:0007165">
    <property type="term" value="P:signal transduction"/>
    <property type="evidence" value="ECO:0007669"/>
    <property type="project" value="InterPro"/>
</dbReference>
<evidence type="ECO:0000313" key="3">
    <source>
        <dbReference type="Proteomes" id="UP000481360"/>
    </source>
</evidence>
<reference evidence="2 3" key="1">
    <citation type="submission" date="2020-03" db="EMBL/GenBank/DDBJ databases">
        <title>Isolation and identification of active actinomycetes.</title>
        <authorList>
            <person name="Sun X."/>
        </authorList>
    </citation>
    <scope>NUCLEOTIDE SEQUENCE [LARGE SCALE GENOMIC DNA]</scope>
    <source>
        <strain evidence="2 3">NEAU-D13</strain>
    </source>
</reference>
<dbReference type="SUPFAM" id="SSF52200">
    <property type="entry name" value="Toll/Interleukin receptor TIR domain"/>
    <property type="match status" value="1"/>
</dbReference>
<dbReference type="RefSeq" id="WP_166052860.1">
    <property type="nucleotide sequence ID" value="NZ_JAAMPJ010000011.1"/>
</dbReference>
<dbReference type="Proteomes" id="UP000481360">
    <property type="component" value="Unassembled WGS sequence"/>
</dbReference>